<protein>
    <submittedName>
        <fullName evidence="1">Uncharacterized protein</fullName>
    </submittedName>
</protein>
<feature type="non-terminal residue" evidence="1">
    <location>
        <position position="1"/>
    </location>
</feature>
<evidence type="ECO:0000313" key="2">
    <source>
        <dbReference type="Proteomes" id="UP000231414"/>
    </source>
</evidence>
<comment type="caution">
    <text evidence="1">The sequence shown here is derived from an EMBL/GenBank/DDBJ whole genome shotgun (WGS) entry which is preliminary data.</text>
</comment>
<dbReference type="EMBL" id="PEYW01000018">
    <property type="protein sequence ID" value="PIS20909.1"/>
    <property type="molecule type" value="Genomic_DNA"/>
</dbReference>
<organism evidence="1 2">
    <name type="scientific">candidate division WWE3 bacterium CG08_land_8_20_14_0_20_43_13</name>
    <dbReference type="NCBI Taxonomy" id="1975087"/>
    <lineage>
        <taxon>Bacteria</taxon>
        <taxon>Katanobacteria</taxon>
    </lineage>
</organism>
<gene>
    <name evidence="1" type="ORF">COT52_01355</name>
</gene>
<accession>A0A2H0X9R5</accession>
<sequence length="59" mass="6778">IAFIHGQARGILRRCIKFGPGGSGTRLHFEESRKRQKETYKPIFEALDNNDLKGMEVFL</sequence>
<reference evidence="2" key="1">
    <citation type="submission" date="2017-09" db="EMBL/GenBank/DDBJ databases">
        <title>Depth-based differentiation of microbial function through sediment-hosted aquifers and enrichment of novel symbionts in the deep terrestrial subsurface.</title>
        <authorList>
            <person name="Probst A.J."/>
            <person name="Ladd B."/>
            <person name="Jarett J.K."/>
            <person name="Geller-Mcgrath D.E."/>
            <person name="Sieber C.M.K."/>
            <person name="Emerson J.B."/>
            <person name="Anantharaman K."/>
            <person name="Thomas B.C."/>
            <person name="Malmstrom R."/>
            <person name="Stieglmeier M."/>
            <person name="Klingl A."/>
            <person name="Woyke T."/>
            <person name="Ryan C.M."/>
            <person name="Banfield J.F."/>
        </authorList>
    </citation>
    <scope>NUCLEOTIDE SEQUENCE [LARGE SCALE GENOMIC DNA]</scope>
</reference>
<dbReference type="AlphaFoldDB" id="A0A2H0X9R5"/>
<name>A0A2H0X9R5_UNCKA</name>
<proteinExistence type="predicted"/>
<evidence type="ECO:0000313" key="1">
    <source>
        <dbReference type="EMBL" id="PIS20909.1"/>
    </source>
</evidence>
<dbReference type="Proteomes" id="UP000231414">
    <property type="component" value="Unassembled WGS sequence"/>
</dbReference>